<dbReference type="PANTHER" id="PTHR43483:SF3">
    <property type="entry name" value="MEMBRANE TRANSPORTER PROTEIN HI_0806-RELATED"/>
    <property type="match status" value="1"/>
</dbReference>
<evidence type="ECO:0000256" key="2">
    <source>
        <dbReference type="ARBA" id="ARBA00022692"/>
    </source>
</evidence>
<evidence type="ECO:0000313" key="6">
    <source>
        <dbReference type="EMBL" id="QQM60340.1"/>
    </source>
</evidence>
<reference evidence="6 7" key="1">
    <citation type="submission" date="2020-12" db="EMBL/GenBank/DDBJ databases">
        <title>Whole genome sequencing of Lactobacillus plantarum PC518.</title>
        <authorList>
            <person name="Guo Q."/>
        </authorList>
    </citation>
    <scope>NUCLEOTIDE SEQUENCE [LARGE SCALE GENOMIC DNA]</scope>
    <source>
        <strain evidence="6 7">PC518</strain>
    </source>
</reference>
<dbReference type="AlphaFoldDB" id="A0AAX1K789"/>
<dbReference type="Proteomes" id="UP000595466">
    <property type="component" value="Chromosome"/>
</dbReference>
<evidence type="ECO:0000256" key="5">
    <source>
        <dbReference type="RuleBase" id="RU363041"/>
    </source>
</evidence>
<feature type="transmembrane region" description="Helical" evidence="5">
    <location>
        <begin position="200"/>
        <end position="227"/>
    </location>
</feature>
<organism evidence="6 7">
    <name type="scientific">Lactiplantibacillus plantarum</name>
    <name type="common">Lactobacillus plantarum</name>
    <dbReference type="NCBI Taxonomy" id="1590"/>
    <lineage>
        <taxon>Bacteria</taxon>
        <taxon>Bacillati</taxon>
        <taxon>Bacillota</taxon>
        <taxon>Bacilli</taxon>
        <taxon>Lactobacillales</taxon>
        <taxon>Lactobacillaceae</taxon>
        <taxon>Lactiplantibacillus</taxon>
    </lineage>
</organism>
<feature type="transmembrane region" description="Helical" evidence="5">
    <location>
        <begin position="239"/>
        <end position="258"/>
    </location>
</feature>
<comment type="subcellular location">
    <subcellularLocation>
        <location evidence="5">Cell membrane</location>
        <topology evidence="5">Multi-pass membrane protein</topology>
    </subcellularLocation>
    <subcellularLocation>
        <location evidence="1">Membrane</location>
        <topology evidence="1">Multi-pass membrane protein</topology>
    </subcellularLocation>
</comment>
<comment type="similarity">
    <text evidence="5">Belongs to the 4-toluene sulfonate uptake permease (TSUP) (TC 2.A.102) family.</text>
</comment>
<dbReference type="GO" id="GO:0005886">
    <property type="term" value="C:plasma membrane"/>
    <property type="evidence" value="ECO:0007669"/>
    <property type="project" value="UniProtKB-SubCell"/>
</dbReference>
<evidence type="ECO:0000256" key="3">
    <source>
        <dbReference type="ARBA" id="ARBA00022989"/>
    </source>
</evidence>
<keyword evidence="5" id="KW-1003">Cell membrane</keyword>
<feature type="transmembrane region" description="Helical" evidence="5">
    <location>
        <begin position="131"/>
        <end position="160"/>
    </location>
</feature>
<gene>
    <name evidence="6" type="ORF">JH395_11485</name>
</gene>
<dbReference type="InterPro" id="IPR002781">
    <property type="entry name" value="TM_pro_TauE-like"/>
</dbReference>
<keyword evidence="2 5" id="KW-0812">Transmembrane</keyword>
<feature type="transmembrane region" description="Helical" evidence="5">
    <location>
        <begin position="264"/>
        <end position="282"/>
    </location>
</feature>
<protein>
    <recommendedName>
        <fullName evidence="5">Probable membrane transporter protein</fullName>
    </recommendedName>
</protein>
<evidence type="ECO:0000256" key="4">
    <source>
        <dbReference type="ARBA" id="ARBA00023136"/>
    </source>
</evidence>
<dbReference type="EMBL" id="CP066817">
    <property type="protein sequence ID" value="QQM60340.1"/>
    <property type="molecule type" value="Genomic_DNA"/>
</dbReference>
<sequence>MVIAIVVLLMLLSIGLFGLLLAGARRQAAPFFDHSFGFGMVIGAVTDFLDTLGIGSFVVSTAIFQASHYLKDERKLPGTLNTMHAIPTAFEAFFFVTAVAVEPVTLISLVLAATLGALLGSEVMTKLNQRWIQLIMAGALVTTALLMTAKLLGWISLLGVANQATGLSGWKLLVGIGGNFILGLLMSAGVGLYAPCMVMVYFLGLTPIAAFPIMMLSCALLMPISAVNFIRHDRVDYRGLFGIILGGIIGVVVAATLVKSLSLTALSWLIVLVSCWTAFSLWRAAQRRKNVL</sequence>
<feature type="transmembrane region" description="Helical" evidence="5">
    <location>
        <begin position="172"/>
        <end position="194"/>
    </location>
</feature>
<evidence type="ECO:0000256" key="1">
    <source>
        <dbReference type="ARBA" id="ARBA00004141"/>
    </source>
</evidence>
<name>A0AAX1K789_LACPN</name>
<feature type="transmembrane region" description="Helical" evidence="5">
    <location>
        <begin position="92"/>
        <end position="119"/>
    </location>
</feature>
<keyword evidence="4 5" id="KW-0472">Membrane</keyword>
<dbReference type="RefSeq" id="WP_198073184.1">
    <property type="nucleotide sequence ID" value="NZ_CP065802.1"/>
</dbReference>
<dbReference type="Pfam" id="PF01925">
    <property type="entry name" value="TauE"/>
    <property type="match status" value="1"/>
</dbReference>
<evidence type="ECO:0000313" key="7">
    <source>
        <dbReference type="Proteomes" id="UP000595466"/>
    </source>
</evidence>
<accession>A0AAX1K789</accession>
<keyword evidence="3 5" id="KW-1133">Transmembrane helix</keyword>
<proteinExistence type="inferred from homology"/>
<dbReference type="PANTHER" id="PTHR43483">
    <property type="entry name" value="MEMBRANE TRANSPORTER PROTEIN HI_0806-RELATED"/>
    <property type="match status" value="1"/>
</dbReference>